<accession>A0ABD5RQI2</accession>
<feature type="transmembrane region" description="Helical" evidence="1">
    <location>
        <begin position="34"/>
        <end position="56"/>
    </location>
</feature>
<sequence>MSELPCVSCGADIPAEASNCPHCGQRQMTRSTAIGYTTVGLPVVLLGIGGTLALGVPSLLDATIGVPGLVVTLVAVYCLAAVGFLHAYAKRRRLLDERPTRSGDETTQ</sequence>
<evidence type="ECO:0008006" key="4">
    <source>
        <dbReference type="Google" id="ProtNLM"/>
    </source>
</evidence>
<protein>
    <recommendedName>
        <fullName evidence="4">Zinc ribbon domain-containing protein</fullName>
    </recommendedName>
</protein>
<comment type="caution">
    <text evidence="2">The sequence shown here is derived from an EMBL/GenBank/DDBJ whole genome shotgun (WGS) entry which is preliminary data.</text>
</comment>
<dbReference type="Proteomes" id="UP001596099">
    <property type="component" value="Unassembled WGS sequence"/>
</dbReference>
<evidence type="ECO:0000313" key="3">
    <source>
        <dbReference type="Proteomes" id="UP001596099"/>
    </source>
</evidence>
<dbReference type="AlphaFoldDB" id="A0ABD5RQI2"/>
<gene>
    <name evidence="2" type="ORF">ACFPYI_14920</name>
</gene>
<keyword evidence="1" id="KW-0812">Transmembrane</keyword>
<keyword evidence="1" id="KW-1133">Transmembrane helix</keyword>
<keyword evidence="1" id="KW-0472">Membrane</keyword>
<feature type="transmembrane region" description="Helical" evidence="1">
    <location>
        <begin position="68"/>
        <end position="89"/>
    </location>
</feature>
<proteinExistence type="predicted"/>
<name>A0ABD5RQI2_9EURY</name>
<evidence type="ECO:0000313" key="2">
    <source>
        <dbReference type="EMBL" id="MFC5972628.1"/>
    </source>
</evidence>
<evidence type="ECO:0000256" key="1">
    <source>
        <dbReference type="SAM" id="Phobius"/>
    </source>
</evidence>
<dbReference type="RefSeq" id="WP_247416198.1">
    <property type="nucleotide sequence ID" value="NZ_JALLGW010000001.1"/>
</dbReference>
<organism evidence="2 3">
    <name type="scientific">Halomarina salina</name>
    <dbReference type="NCBI Taxonomy" id="1872699"/>
    <lineage>
        <taxon>Archaea</taxon>
        <taxon>Methanobacteriati</taxon>
        <taxon>Methanobacteriota</taxon>
        <taxon>Stenosarchaea group</taxon>
        <taxon>Halobacteria</taxon>
        <taxon>Halobacteriales</taxon>
        <taxon>Natronomonadaceae</taxon>
        <taxon>Halomarina</taxon>
    </lineage>
</organism>
<reference evidence="2 3" key="1">
    <citation type="journal article" date="2019" name="Int. J. Syst. Evol. Microbiol.">
        <title>The Global Catalogue of Microorganisms (GCM) 10K type strain sequencing project: providing services to taxonomists for standard genome sequencing and annotation.</title>
        <authorList>
            <consortium name="The Broad Institute Genomics Platform"/>
            <consortium name="The Broad Institute Genome Sequencing Center for Infectious Disease"/>
            <person name="Wu L."/>
            <person name="Ma J."/>
        </authorList>
    </citation>
    <scope>NUCLEOTIDE SEQUENCE [LARGE SCALE GENOMIC DNA]</scope>
    <source>
        <strain evidence="2 3">CGMCC 1.12543</strain>
    </source>
</reference>
<dbReference type="EMBL" id="JBHSQH010000001">
    <property type="protein sequence ID" value="MFC5972628.1"/>
    <property type="molecule type" value="Genomic_DNA"/>
</dbReference>
<keyword evidence="3" id="KW-1185">Reference proteome</keyword>